<name>A0ACB8RVJ5_9AGAM</name>
<comment type="caution">
    <text evidence="1">The sequence shown here is derived from an EMBL/GenBank/DDBJ whole genome shotgun (WGS) entry which is preliminary data.</text>
</comment>
<organism evidence="1 2">
    <name type="scientific">Auriscalpium vulgare</name>
    <dbReference type="NCBI Taxonomy" id="40419"/>
    <lineage>
        <taxon>Eukaryota</taxon>
        <taxon>Fungi</taxon>
        <taxon>Dikarya</taxon>
        <taxon>Basidiomycota</taxon>
        <taxon>Agaricomycotina</taxon>
        <taxon>Agaricomycetes</taxon>
        <taxon>Russulales</taxon>
        <taxon>Auriscalpiaceae</taxon>
        <taxon>Auriscalpium</taxon>
    </lineage>
</organism>
<evidence type="ECO:0000313" key="1">
    <source>
        <dbReference type="EMBL" id="KAI0047626.1"/>
    </source>
</evidence>
<protein>
    <submittedName>
        <fullName evidence="1">Uncharacterized protein</fullName>
    </submittedName>
</protein>
<gene>
    <name evidence="1" type="ORF">FA95DRAFT_1558958</name>
</gene>
<keyword evidence="2" id="KW-1185">Reference proteome</keyword>
<proteinExistence type="predicted"/>
<dbReference type="EMBL" id="MU275901">
    <property type="protein sequence ID" value="KAI0047626.1"/>
    <property type="molecule type" value="Genomic_DNA"/>
</dbReference>
<sequence>MFSGTNSSAPPAAALSSASCTPESGVTAALFLCNTAIFNYVVPVWVGYRLTLLTSRRYRQPWVDGCIVIAPFAVYLATAGIALHLILNGPRGFVTYTLLIFVTNVICGMGLAILVNSVRDLHENRAKSGLASVSSLGKDGGAHDKEIDVAEKGGAGEPSVSDTAGEAA</sequence>
<reference evidence="1" key="2">
    <citation type="journal article" date="2022" name="New Phytol.">
        <title>Evolutionary transition to the ectomycorrhizal habit in the genomes of a hyperdiverse lineage of mushroom-forming fungi.</title>
        <authorList>
            <person name="Looney B."/>
            <person name="Miyauchi S."/>
            <person name="Morin E."/>
            <person name="Drula E."/>
            <person name="Courty P.E."/>
            <person name="Kohler A."/>
            <person name="Kuo A."/>
            <person name="LaButti K."/>
            <person name="Pangilinan J."/>
            <person name="Lipzen A."/>
            <person name="Riley R."/>
            <person name="Andreopoulos W."/>
            <person name="He G."/>
            <person name="Johnson J."/>
            <person name="Nolan M."/>
            <person name="Tritt A."/>
            <person name="Barry K.W."/>
            <person name="Grigoriev I.V."/>
            <person name="Nagy L.G."/>
            <person name="Hibbett D."/>
            <person name="Henrissat B."/>
            <person name="Matheny P.B."/>
            <person name="Labbe J."/>
            <person name="Martin F.M."/>
        </authorList>
    </citation>
    <scope>NUCLEOTIDE SEQUENCE</scope>
    <source>
        <strain evidence="1">FP105234-sp</strain>
    </source>
</reference>
<reference evidence="1" key="1">
    <citation type="submission" date="2021-02" db="EMBL/GenBank/DDBJ databases">
        <authorList>
            <consortium name="DOE Joint Genome Institute"/>
            <person name="Ahrendt S."/>
            <person name="Looney B.P."/>
            <person name="Miyauchi S."/>
            <person name="Morin E."/>
            <person name="Drula E."/>
            <person name="Courty P.E."/>
            <person name="Chicoki N."/>
            <person name="Fauchery L."/>
            <person name="Kohler A."/>
            <person name="Kuo A."/>
            <person name="Labutti K."/>
            <person name="Pangilinan J."/>
            <person name="Lipzen A."/>
            <person name="Riley R."/>
            <person name="Andreopoulos W."/>
            <person name="He G."/>
            <person name="Johnson J."/>
            <person name="Barry K.W."/>
            <person name="Grigoriev I.V."/>
            <person name="Nagy L."/>
            <person name="Hibbett D."/>
            <person name="Henrissat B."/>
            <person name="Matheny P.B."/>
            <person name="Labbe J."/>
            <person name="Martin F."/>
        </authorList>
    </citation>
    <scope>NUCLEOTIDE SEQUENCE</scope>
    <source>
        <strain evidence="1">FP105234-sp</strain>
    </source>
</reference>
<accession>A0ACB8RVJ5</accession>
<dbReference type="Proteomes" id="UP000814033">
    <property type="component" value="Unassembled WGS sequence"/>
</dbReference>
<evidence type="ECO:0000313" key="2">
    <source>
        <dbReference type="Proteomes" id="UP000814033"/>
    </source>
</evidence>